<organism evidence="1 2">
    <name type="scientific">Rubritalea squalenifaciens DSM 18772</name>
    <dbReference type="NCBI Taxonomy" id="1123071"/>
    <lineage>
        <taxon>Bacteria</taxon>
        <taxon>Pseudomonadati</taxon>
        <taxon>Verrucomicrobiota</taxon>
        <taxon>Verrucomicrobiia</taxon>
        <taxon>Verrucomicrobiales</taxon>
        <taxon>Rubritaleaceae</taxon>
        <taxon>Rubritalea</taxon>
    </lineage>
</organism>
<evidence type="ECO:0000313" key="2">
    <source>
        <dbReference type="Proteomes" id="UP000184510"/>
    </source>
</evidence>
<dbReference type="AlphaFoldDB" id="A0A1M6E8Z3"/>
<dbReference type="Proteomes" id="UP000184510">
    <property type="component" value="Unassembled WGS sequence"/>
</dbReference>
<gene>
    <name evidence="1" type="ORF">SAMN02745181_0969</name>
</gene>
<proteinExistence type="predicted"/>
<accession>A0A1M6E8Z3</accession>
<keyword evidence="2" id="KW-1185">Reference proteome</keyword>
<dbReference type="EMBL" id="FQYR01000002">
    <property type="protein sequence ID" value="SHI81956.1"/>
    <property type="molecule type" value="Genomic_DNA"/>
</dbReference>
<reference evidence="1 2" key="1">
    <citation type="submission" date="2016-11" db="EMBL/GenBank/DDBJ databases">
        <authorList>
            <person name="Jaros S."/>
            <person name="Januszkiewicz K."/>
            <person name="Wedrychowicz H."/>
        </authorList>
    </citation>
    <scope>NUCLEOTIDE SEQUENCE [LARGE SCALE GENOMIC DNA]</scope>
    <source>
        <strain evidence="1 2">DSM 18772</strain>
    </source>
</reference>
<evidence type="ECO:0000313" key="1">
    <source>
        <dbReference type="EMBL" id="SHI81956.1"/>
    </source>
</evidence>
<dbReference type="InParanoid" id="A0A1M6E8Z3"/>
<sequence>MRNILMTLLLTVLPLLGQESEVNPAEGGMPRSGKFYKVSCFGDWKLGEVFVQKGRTQEDVVELEIMNMGYSAKMPYKLDKPVRFLQKTEDEKNPYKVLLEVKIPAEYKQPLILLVPEGKKLKYKIFEIDPSVFPYGACQLVNFSGLKLQVALNKDNRNLSPGGAQMFAPIDQNREKAWLRIGDVGTKKLIFSSMMMRRQQKRMLVFLLNDKDQKGVNRVKTRMLIDFKPAKKKAIQ</sequence>
<name>A0A1M6E8Z3_9BACT</name>
<dbReference type="RefSeq" id="WP_143158335.1">
    <property type="nucleotide sequence ID" value="NZ_FQYR01000002.1"/>
</dbReference>
<protein>
    <submittedName>
        <fullName evidence="1">Uncharacterized protein</fullName>
    </submittedName>
</protein>
<dbReference type="STRING" id="1123071.SAMN02745181_0969"/>